<protein>
    <submittedName>
        <fullName evidence="1">Uncharacterized protein</fullName>
    </submittedName>
</protein>
<name>A0ABY6KR35_9ARAC</name>
<organism evidence="1 2">
    <name type="scientific">Cordylochernes scorpioides</name>
    <dbReference type="NCBI Taxonomy" id="51811"/>
    <lineage>
        <taxon>Eukaryota</taxon>
        <taxon>Metazoa</taxon>
        <taxon>Ecdysozoa</taxon>
        <taxon>Arthropoda</taxon>
        <taxon>Chelicerata</taxon>
        <taxon>Arachnida</taxon>
        <taxon>Pseudoscorpiones</taxon>
        <taxon>Cheliferoidea</taxon>
        <taxon>Chernetidae</taxon>
        <taxon>Cordylochernes</taxon>
    </lineage>
</organism>
<dbReference type="Pfam" id="PF14223">
    <property type="entry name" value="Retrotran_gag_2"/>
    <property type="match status" value="1"/>
</dbReference>
<reference evidence="1 2" key="1">
    <citation type="submission" date="2022-01" db="EMBL/GenBank/DDBJ databases">
        <title>A chromosomal length assembly of Cordylochernes scorpioides.</title>
        <authorList>
            <person name="Zeh D."/>
            <person name="Zeh J."/>
        </authorList>
    </citation>
    <scope>NUCLEOTIDE SEQUENCE [LARGE SCALE GENOMIC DNA]</scope>
    <source>
        <strain evidence="1">IN4F17</strain>
        <tissue evidence="1">Whole Body</tissue>
    </source>
</reference>
<evidence type="ECO:0000313" key="2">
    <source>
        <dbReference type="Proteomes" id="UP001235939"/>
    </source>
</evidence>
<evidence type="ECO:0000313" key="1">
    <source>
        <dbReference type="EMBL" id="UYV71064.1"/>
    </source>
</evidence>
<dbReference type="EMBL" id="CP092870">
    <property type="protein sequence ID" value="UYV71064.1"/>
    <property type="molecule type" value="Genomic_DNA"/>
</dbReference>
<keyword evidence="2" id="KW-1185">Reference proteome</keyword>
<sequence>MATNISRVQNLVFQINNVKQEIEESFVISKILSILPDYFNYFSTAWDSTPKSEKTLTNLISRLSLEETKQKVKPDEGIAMSATKATKTLLRPGEKLLLPKEPQEDGFKNLKLAILDLKIKMIVVVCQPSKMKI</sequence>
<gene>
    <name evidence="1" type="ORF">LAZ67_8001578</name>
</gene>
<dbReference type="Proteomes" id="UP001235939">
    <property type="component" value="Chromosome 08"/>
</dbReference>
<accession>A0ABY6KR35</accession>
<proteinExistence type="predicted"/>